<name>A0A4R1N9X8_9GAMM</name>
<dbReference type="FunFam" id="3.40.50.720:FF:000594">
    <property type="entry name" value="Short-chain oxidoreductase"/>
    <property type="match status" value="1"/>
</dbReference>
<evidence type="ECO:0000313" key="5">
    <source>
        <dbReference type="Proteomes" id="UP000294555"/>
    </source>
</evidence>
<dbReference type="AlphaFoldDB" id="A0A4R1N9X8"/>
<evidence type="ECO:0000256" key="3">
    <source>
        <dbReference type="ARBA" id="ARBA00071493"/>
    </source>
</evidence>
<dbReference type="PANTHER" id="PTHR24320:SF148">
    <property type="entry name" value="NAD(P)-BINDING ROSSMANN-FOLD SUPERFAMILY PROTEIN"/>
    <property type="match status" value="1"/>
</dbReference>
<reference evidence="4 5" key="1">
    <citation type="submission" date="2019-02" db="EMBL/GenBank/DDBJ databases">
        <title>Investigation of anaerobic lignin degradation for improved lignocellulosic biofuels.</title>
        <authorList>
            <person name="Deangelis K."/>
        </authorList>
    </citation>
    <scope>NUCLEOTIDE SEQUENCE [LARGE SCALE GENOMIC DNA]</scope>
    <source>
        <strain evidence="4 5">159R</strain>
    </source>
</reference>
<comment type="caution">
    <text evidence="4">The sequence shown here is derived from an EMBL/GenBank/DDBJ whole genome shotgun (WGS) entry which is preliminary data.</text>
</comment>
<dbReference type="EMBL" id="SJOI01000001">
    <property type="protein sequence ID" value="TCL04194.1"/>
    <property type="molecule type" value="Genomic_DNA"/>
</dbReference>
<dbReference type="Proteomes" id="UP000294555">
    <property type="component" value="Unassembled WGS sequence"/>
</dbReference>
<sequence length="337" mass="35846">MSALQKPLHSGFSAASTSGEVIKGIDLTGKIAIVTGGYSGLGLETVRTLRSAGATVIVPARDRDKAAAALRGLDGVELEVMDLARPASIDAFAAKFIDGRRPLHILVNCAGIMACPLERDERGYESQFSTNHLGHFQLTARLWPALRRAGGARVVSVSSWGHRFSPVVFDDPNFEHREYDRWQGYGQSKTANILFALALDGHGVAHGVRAFSLHPGGILDTGLGKHLSQGELREAGVIDDAGKPILDPAKNLKTVEQGAATIVWCAASPQLNGMGGLYCENSDIAPLASEGRAGGWNTGDATRLTLNGVLPYAVDPASAERLWHLSERLLGFTFTAD</sequence>
<keyword evidence="5" id="KW-1185">Reference proteome</keyword>
<dbReference type="GO" id="GO:0016491">
    <property type="term" value="F:oxidoreductase activity"/>
    <property type="evidence" value="ECO:0007669"/>
    <property type="project" value="UniProtKB-KW"/>
</dbReference>
<dbReference type="RefSeq" id="WP_132922992.1">
    <property type="nucleotide sequence ID" value="NZ_SJOI01000001.1"/>
</dbReference>
<dbReference type="OrthoDB" id="9810734at2"/>
<dbReference type="NCBIfam" id="NF004845">
    <property type="entry name" value="PRK06196.1"/>
    <property type="match status" value="1"/>
</dbReference>
<evidence type="ECO:0000256" key="2">
    <source>
        <dbReference type="ARBA" id="ARBA00023002"/>
    </source>
</evidence>
<accession>A0A4R1N9X8</accession>
<keyword evidence="2" id="KW-0560">Oxidoreductase</keyword>
<dbReference type="SUPFAM" id="SSF51735">
    <property type="entry name" value="NAD(P)-binding Rossmann-fold domains"/>
    <property type="match status" value="1"/>
</dbReference>
<dbReference type="Pfam" id="PF00106">
    <property type="entry name" value="adh_short"/>
    <property type="match status" value="1"/>
</dbReference>
<dbReference type="InterPro" id="IPR002347">
    <property type="entry name" value="SDR_fam"/>
</dbReference>
<organism evidence="4 5">
    <name type="scientific">Sodalis ligni</name>
    <dbReference type="NCBI Taxonomy" id="2697027"/>
    <lineage>
        <taxon>Bacteria</taxon>
        <taxon>Pseudomonadati</taxon>
        <taxon>Pseudomonadota</taxon>
        <taxon>Gammaproteobacteria</taxon>
        <taxon>Enterobacterales</taxon>
        <taxon>Bruguierivoracaceae</taxon>
        <taxon>Sodalis</taxon>
    </lineage>
</organism>
<proteinExistence type="inferred from homology"/>
<dbReference type="InterPro" id="IPR036291">
    <property type="entry name" value="NAD(P)-bd_dom_sf"/>
</dbReference>
<protein>
    <recommendedName>
        <fullName evidence="3">Probable oxidoreductase</fullName>
    </recommendedName>
</protein>
<dbReference type="PANTHER" id="PTHR24320">
    <property type="entry name" value="RETINOL DEHYDROGENASE"/>
    <property type="match status" value="1"/>
</dbReference>
<evidence type="ECO:0000256" key="1">
    <source>
        <dbReference type="ARBA" id="ARBA00006484"/>
    </source>
</evidence>
<dbReference type="PRINTS" id="PR00081">
    <property type="entry name" value="GDHRDH"/>
</dbReference>
<gene>
    <name evidence="4" type="ORF">EZJ58_2305</name>
</gene>
<comment type="similarity">
    <text evidence="1">Belongs to the short-chain dehydrogenases/reductases (SDR) family.</text>
</comment>
<dbReference type="Gene3D" id="3.40.50.720">
    <property type="entry name" value="NAD(P)-binding Rossmann-like Domain"/>
    <property type="match status" value="1"/>
</dbReference>
<evidence type="ECO:0000313" key="4">
    <source>
        <dbReference type="EMBL" id="TCL04194.1"/>
    </source>
</evidence>